<evidence type="ECO:0000256" key="1">
    <source>
        <dbReference type="ARBA" id="ARBA00004170"/>
    </source>
</evidence>
<keyword evidence="2" id="KW-0808">Transferase</keyword>
<gene>
    <name evidence="7" type="ORF">TSOC_007965</name>
</gene>
<keyword evidence="3" id="KW-0443">Lipid metabolism</keyword>
<evidence type="ECO:0000256" key="2">
    <source>
        <dbReference type="ARBA" id="ARBA00022679"/>
    </source>
</evidence>
<dbReference type="PANTHER" id="PTHR12497:SF0">
    <property type="entry name" value="TAFAZZIN"/>
    <property type="match status" value="1"/>
</dbReference>
<sequence>MSAAQAEFDKALHSTEAVLAAPGGALGRSLTLGGVSTIARLVLNVLNTTKIINQDALITAVTDRPPGTGLMTVCNHTSMFDDPGVLSLVMPWEWLWLEPKLQHVRWSLCAREVCFKNELLR</sequence>
<evidence type="ECO:0000256" key="6">
    <source>
        <dbReference type="RuleBase" id="RU365062"/>
    </source>
</evidence>
<organism evidence="7 8">
    <name type="scientific">Tetrabaena socialis</name>
    <dbReference type="NCBI Taxonomy" id="47790"/>
    <lineage>
        <taxon>Eukaryota</taxon>
        <taxon>Viridiplantae</taxon>
        <taxon>Chlorophyta</taxon>
        <taxon>core chlorophytes</taxon>
        <taxon>Chlorophyceae</taxon>
        <taxon>CS clade</taxon>
        <taxon>Chlamydomonadales</taxon>
        <taxon>Tetrabaenaceae</taxon>
        <taxon>Tetrabaena</taxon>
    </lineage>
</organism>
<evidence type="ECO:0000256" key="5">
    <source>
        <dbReference type="ARBA" id="ARBA00023315"/>
    </source>
</evidence>
<accession>A0A2J7ZZT5</accession>
<dbReference type="PANTHER" id="PTHR12497">
    <property type="entry name" value="TAZ PROTEIN TAFAZZIN"/>
    <property type="match status" value="1"/>
</dbReference>
<dbReference type="Proteomes" id="UP000236333">
    <property type="component" value="Unassembled WGS sequence"/>
</dbReference>
<proteinExistence type="inferred from homology"/>
<comment type="caution">
    <text evidence="7">The sequence shown here is derived from an EMBL/GenBank/DDBJ whole genome shotgun (WGS) entry which is preliminary data.</text>
</comment>
<evidence type="ECO:0000256" key="3">
    <source>
        <dbReference type="ARBA" id="ARBA00023098"/>
    </source>
</evidence>
<name>A0A2J7ZZT5_9CHLO</name>
<evidence type="ECO:0000313" key="7">
    <source>
        <dbReference type="EMBL" id="PNH05758.1"/>
    </source>
</evidence>
<protein>
    <recommendedName>
        <fullName evidence="6">Tafazzin family protein</fullName>
    </recommendedName>
</protein>
<evidence type="ECO:0000256" key="4">
    <source>
        <dbReference type="ARBA" id="ARBA00023136"/>
    </source>
</evidence>
<evidence type="ECO:0000313" key="8">
    <source>
        <dbReference type="Proteomes" id="UP000236333"/>
    </source>
</evidence>
<dbReference type="OrthoDB" id="193467at2759"/>
<dbReference type="EMBL" id="PGGS01000281">
    <property type="protein sequence ID" value="PNH05758.1"/>
    <property type="molecule type" value="Genomic_DNA"/>
</dbReference>
<reference evidence="7 8" key="1">
    <citation type="journal article" date="2017" name="Mol. Biol. Evol.">
        <title>The 4-celled Tetrabaena socialis nuclear genome reveals the essential components for genetic control of cell number at the origin of multicellularity in the volvocine lineage.</title>
        <authorList>
            <person name="Featherston J."/>
            <person name="Arakaki Y."/>
            <person name="Hanschen E.R."/>
            <person name="Ferris P.J."/>
            <person name="Michod R.E."/>
            <person name="Olson B.J.S.C."/>
            <person name="Nozaki H."/>
            <person name="Durand P.M."/>
        </authorList>
    </citation>
    <scope>NUCLEOTIDE SEQUENCE [LARGE SCALE GENOMIC DNA]</scope>
    <source>
        <strain evidence="7 8">NIES-571</strain>
    </source>
</reference>
<dbReference type="GO" id="GO:0006644">
    <property type="term" value="P:phospholipid metabolic process"/>
    <property type="evidence" value="ECO:0007669"/>
    <property type="project" value="InterPro"/>
</dbReference>
<dbReference type="GO" id="GO:0016020">
    <property type="term" value="C:membrane"/>
    <property type="evidence" value="ECO:0007669"/>
    <property type="project" value="UniProtKB-SubCell"/>
</dbReference>
<keyword evidence="5" id="KW-0012">Acyltransferase</keyword>
<comment type="similarity">
    <text evidence="6">Belongs to the taffazin family.</text>
</comment>
<keyword evidence="4" id="KW-0472">Membrane</keyword>
<dbReference type="AlphaFoldDB" id="A0A2J7ZZT5"/>
<dbReference type="InterPro" id="IPR000872">
    <property type="entry name" value="Tafazzin"/>
</dbReference>
<comment type="subcellular location">
    <subcellularLocation>
        <location evidence="1">Membrane</location>
        <topology evidence="1">Peripheral membrane protein</topology>
    </subcellularLocation>
</comment>
<dbReference type="GO" id="GO:0008374">
    <property type="term" value="F:O-acyltransferase activity"/>
    <property type="evidence" value="ECO:0007669"/>
    <property type="project" value="TreeGrafter"/>
</dbReference>
<keyword evidence="8" id="KW-1185">Reference proteome</keyword>